<name>A0A8S5LHY3_9CAUD</name>
<keyword evidence="1" id="KW-0472">Membrane</keyword>
<protein>
    <submittedName>
        <fullName evidence="2">Accessory secretory protein</fullName>
    </submittedName>
</protein>
<dbReference type="EMBL" id="BK014721">
    <property type="protein sequence ID" value="DAD69480.1"/>
    <property type="molecule type" value="Genomic_DNA"/>
</dbReference>
<organism evidence="2">
    <name type="scientific">Myoviridae sp. ctqMr7</name>
    <dbReference type="NCBI Taxonomy" id="2823552"/>
    <lineage>
        <taxon>Viruses</taxon>
        <taxon>Duplodnaviria</taxon>
        <taxon>Heunggongvirae</taxon>
        <taxon>Uroviricota</taxon>
        <taxon>Caudoviricetes</taxon>
    </lineage>
</organism>
<sequence>MKKNLSETIGTIIGLLICLSIIIGLFRMIMWMIGL</sequence>
<evidence type="ECO:0000313" key="2">
    <source>
        <dbReference type="EMBL" id="DAD69480.1"/>
    </source>
</evidence>
<evidence type="ECO:0000256" key="1">
    <source>
        <dbReference type="SAM" id="Phobius"/>
    </source>
</evidence>
<proteinExistence type="predicted"/>
<accession>A0A8S5LHY3</accession>
<keyword evidence="1" id="KW-0812">Transmembrane</keyword>
<feature type="transmembrane region" description="Helical" evidence="1">
    <location>
        <begin position="12"/>
        <end position="33"/>
    </location>
</feature>
<reference evidence="2" key="1">
    <citation type="journal article" date="2021" name="Proc. Natl. Acad. Sci. U.S.A.">
        <title>A Catalog of Tens of Thousands of Viruses from Human Metagenomes Reveals Hidden Associations with Chronic Diseases.</title>
        <authorList>
            <person name="Tisza M.J."/>
            <person name="Buck C.B."/>
        </authorList>
    </citation>
    <scope>NUCLEOTIDE SEQUENCE</scope>
    <source>
        <strain evidence="2">CtqMr7</strain>
    </source>
</reference>
<keyword evidence="1" id="KW-1133">Transmembrane helix</keyword>